<dbReference type="Gene3D" id="2.40.160.10">
    <property type="entry name" value="Porin"/>
    <property type="match status" value="1"/>
</dbReference>
<evidence type="ECO:0000313" key="1">
    <source>
        <dbReference type="EMBL" id="BCB26018.1"/>
    </source>
</evidence>
<dbReference type="InterPro" id="IPR010870">
    <property type="entry name" value="Porin_O/P"/>
</dbReference>
<proteinExistence type="predicted"/>
<evidence type="ECO:0000313" key="2">
    <source>
        <dbReference type="Proteomes" id="UP000502260"/>
    </source>
</evidence>
<dbReference type="SUPFAM" id="SSF56935">
    <property type="entry name" value="Porins"/>
    <property type="match status" value="1"/>
</dbReference>
<gene>
    <name evidence="1" type="ORF">SKTS_09040</name>
</gene>
<organism evidence="1 2">
    <name type="scientific">Sulfurimicrobium lacus</name>
    <dbReference type="NCBI Taxonomy" id="2715678"/>
    <lineage>
        <taxon>Bacteria</taxon>
        <taxon>Pseudomonadati</taxon>
        <taxon>Pseudomonadota</taxon>
        <taxon>Betaproteobacteria</taxon>
        <taxon>Nitrosomonadales</taxon>
        <taxon>Sulfuricellaceae</taxon>
        <taxon>Sulfurimicrobium</taxon>
    </lineage>
</organism>
<dbReference type="RefSeq" id="WP_173061015.1">
    <property type="nucleotide sequence ID" value="NZ_AP022853.1"/>
</dbReference>
<dbReference type="AlphaFoldDB" id="A0A6F8V8K3"/>
<dbReference type="Proteomes" id="UP000502260">
    <property type="component" value="Chromosome"/>
</dbReference>
<dbReference type="Pfam" id="PF07396">
    <property type="entry name" value="Porin_O_P"/>
    <property type="match status" value="1"/>
</dbReference>
<reference evidence="2" key="1">
    <citation type="submission" date="2020-03" db="EMBL/GenBank/DDBJ databases">
        <title>Complete genome sequence of sulfur-oxidizing bacterium skT11.</title>
        <authorList>
            <person name="Kanda M."/>
            <person name="Kojima H."/>
            <person name="Fukui M."/>
        </authorList>
    </citation>
    <scope>NUCLEOTIDE SEQUENCE [LARGE SCALE GENOMIC DNA]</scope>
    <source>
        <strain evidence="2">skT11</strain>
    </source>
</reference>
<accession>A0A6F8V8K3</accession>
<keyword evidence="2" id="KW-1185">Reference proteome</keyword>
<sequence length="331" mass="37216">MFTDASATFNYIPGARVRVGLGRLPLGEEAMTGVQVLDYINFTSVTDQLLNERFVTPYTNTARTHSPILGVQFKQSKLTGAVAGYRDVGVEVYDWFNRGRWEYAYAVMASQANGITWSDRLNGGNHDITGRVQAAYVFQGSGPKREDVTVYAWHQEGKRAYNGGDYSRVREGVGAKYLRHGLRLSGEYIRAKGMIYIASAPQFNDVGAPAFEPVDLMAVESSNKANGYYLEAGWKFTPQWEADLRYDTLDKMTNSAFDERKATTWTLGGQYFYSPKLRFAVNYEIRTVKVPHMDAHGTTGTQAQWTTQLNDYKTILDTTGNRLSAQLTWVF</sequence>
<dbReference type="KEGG" id="slac:SKTS_09040"/>
<name>A0A6F8V8K3_9PROT</name>
<dbReference type="EMBL" id="AP022853">
    <property type="protein sequence ID" value="BCB26018.1"/>
    <property type="molecule type" value="Genomic_DNA"/>
</dbReference>
<dbReference type="InterPro" id="IPR023614">
    <property type="entry name" value="Porin_dom_sf"/>
</dbReference>
<protein>
    <recommendedName>
        <fullName evidence="3">Porin domain-containing protein</fullName>
    </recommendedName>
</protein>
<evidence type="ECO:0008006" key="3">
    <source>
        <dbReference type="Google" id="ProtNLM"/>
    </source>
</evidence>